<reference evidence="1" key="1">
    <citation type="submission" date="2013-12" db="EMBL/GenBank/DDBJ databases">
        <title>The Genome Sequence of Aphanomyces invadans NJM9701.</title>
        <authorList>
            <consortium name="The Broad Institute Genomics Platform"/>
            <person name="Russ C."/>
            <person name="Tyler B."/>
            <person name="van West P."/>
            <person name="Dieguez-Uribeondo J."/>
            <person name="Young S.K."/>
            <person name="Zeng Q."/>
            <person name="Gargeya S."/>
            <person name="Fitzgerald M."/>
            <person name="Abouelleil A."/>
            <person name="Alvarado L."/>
            <person name="Chapman S.B."/>
            <person name="Gainer-Dewar J."/>
            <person name="Goldberg J."/>
            <person name="Griggs A."/>
            <person name="Gujja S."/>
            <person name="Hansen M."/>
            <person name="Howarth C."/>
            <person name="Imamovic A."/>
            <person name="Ireland A."/>
            <person name="Larimer J."/>
            <person name="McCowan C."/>
            <person name="Murphy C."/>
            <person name="Pearson M."/>
            <person name="Poon T.W."/>
            <person name="Priest M."/>
            <person name="Roberts A."/>
            <person name="Saif S."/>
            <person name="Shea T."/>
            <person name="Sykes S."/>
            <person name="Wortman J."/>
            <person name="Nusbaum C."/>
            <person name="Birren B."/>
        </authorList>
    </citation>
    <scope>NUCLEOTIDE SEQUENCE [LARGE SCALE GENOMIC DNA]</scope>
    <source>
        <strain evidence="1">NJM9701</strain>
    </source>
</reference>
<dbReference type="eggNOG" id="ENOG502S2T7">
    <property type="taxonomic scope" value="Eukaryota"/>
</dbReference>
<accession>A0A024TID9</accession>
<dbReference type="InterPro" id="IPR011009">
    <property type="entry name" value="Kinase-like_dom_sf"/>
</dbReference>
<sequence length="307" mass="34871">MPELARWNWYVVLQMKSFRAFLPQDVCHALDESYGDIAPASMTVSMVSATTASTHEARWTSWKLDRTKLDSLMKPESEGEEALKHAVRALELQRNERVETHFFACGKRGVLYAGTSPSLMPPVLIKVQKLNGIKNNPIDRESLWLRRMNRLRMGPKLVLEGPGYCCFEFLDGVLHAVDFLHHEATTKADVAWFLRRIFHQCYVLDVLRINKAEMTHPMRHILVHQGTCVFIDFEKCLYSQQPRNVTQLLQFVTSPRVVAALAAKGHSIQVPLLRDTAKQYKAAGPTSAAFDALLRALNIFTLPSIKL</sequence>
<dbReference type="OrthoDB" id="60033at2759"/>
<evidence type="ECO:0000313" key="1">
    <source>
        <dbReference type="EMBL" id="ETV93823.1"/>
    </source>
</evidence>
<dbReference type="EMBL" id="KI913989">
    <property type="protein sequence ID" value="ETV93823.1"/>
    <property type="molecule type" value="Genomic_DNA"/>
</dbReference>
<dbReference type="VEuPathDB" id="FungiDB:H310_12386"/>
<organism evidence="1">
    <name type="scientific">Aphanomyces invadans</name>
    <dbReference type="NCBI Taxonomy" id="157072"/>
    <lineage>
        <taxon>Eukaryota</taxon>
        <taxon>Sar</taxon>
        <taxon>Stramenopiles</taxon>
        <taxon>Oomycota</taxon>
        <taxon>Saprolegniomycetes</taxon>
        <taxon>Saprolegniales</taxon>
        <taxon>Verrucalvaceae</taxon>
        <taxon>Aphanomyces</taxon>
    </lineage>
</organism>
<dbReference type="SUPFAM" id="SSF56112">
    <property type="entry name" value="Protein kinase-like (PK-like)"/>
    <property type="match status" value="1"/>
</dbReference>
<gene>
    <name evidence="1" type="ORF">H310_12386</name>
</gene>
<dbReference type="AlphaFoldDB" id="A0A024TID9"/>
<proteinExistence type="predicted"/>
<dbReference type="GeneID" id="20089436"/>
<name>A0A024TID9_9STRA</name>
<protein>
    <submittedName>
        <fullName evidence="1">Uncharacterized protein</fullName>
    </submittedName>
</protein>
<dbReference type="RefSeq" id="XP_008877633.1">
    <property type="nucleotide sequence ID" value="XM_008879411.1"/>
</dbReference>